<dbReference type="CDD" id="cd23767">
    <property type="entry name" value="IQCD"/>
    <property type="match status" value="1"/>
</dbReference>
<comment type="similarity">
    <text evidence="2">Belongs to the IQD family.</text>
</comment>
<dbReference type="SMART" id="SM00015">
    <property type="entry name" value="IQ"/>
    <property type="match status" value="2"/>
</dbReference>
<dbReference type="PROSITE" id="PS50096">
    <property type="entry name" value="IQ"/>
    <property type="match status" value="2"/>
</dbReference>
<dbReference type="AlphaFoldDB" id="A0A218W193"/>
<protein>
    <recommendedName>
        <fullName evidence="6">DUF4005 domain-containing protein</fullName>
    </recommendedName>
</protein>
<feature type="region of interest" description="Disordered" evidence="5">
    <location>
        <begin position="188"/>
        <end position="275"/>
    </location>
</feature>
<dbReference type="Pfam" id="PF00612">
    <property type="entry name" value="IQ"/>
    <property type="match status" value="2"/>
</dbReference>
<dbReference type="GO" id="GO:0005516">
    <property type="term" value="F:calmodulin binding"/>
    <property type="evidence" value="ECO:0007669"/>
    <property type="project" value="UniProtKB-KW"/>
</dbReference>
<evidence type="ECO:0000313" key="8">
    <source>
        <dbReference type="Proteomes" id="UP000197138"/>
    </source>
</evidence>
<evidence type="ECO:0000256" key="1">
    <source>
        <dbReference type="ARBA" id="ARBA00022860"/>
    </source>
</evidence>
<dbReference type="PANTHER" id="PTHR32295">
    <property type="entry name" value="IQ-DOMAIN 5-RELATED"/>
    <property type="match status" value="1"/>
</dbReference>
<dbReference type="EMBL" id="MTKT01005556">
    <property type="protein sequence ID" value="OWM66080.1"/>
    <property type="molecule type" value="Genomic_DNA"/>
</dbReference>
<feature type="compositionally biased region" description="Basic and acidic residues" evidence="5">
    <location>
        <begin position="188"/>
        <end position="203"/>
    </location>
</feature>
<dbReference type="InterPro" id="IPR000048">
    <property type="entry name" value="IQ_motif_EF-hand-BS"/>
</dbReference>
<gene>
    <name evidence="7" type="ORF">CDL15_Pgr015507</name>
</gene>
<dbReference type="SUPFAM" id="SSF52540">
    <property type="entry name" value="P-loop containing nucleoside triphosphate hydrolases"/>
    <property type="match status" value="1"/>
</dbReference>
<comment type="subunit">
    <text evidence="3">Binds to multiple calmodulin (CaM) in the presence of Ca(2+) and CaM-like proteins.</text>
</comment>
<accession>A0A218W193</accession>
<organism evidence="7 8">
    <name type="scientific">Punica granatum</name>
    <name type="common">Pomegranate</name>
    <dbReference type="NCBI Taxonomy" id="22663"/>
    <lineage>
        <taxon>Eukaryota</taxon>
        <taxon>Viridiplantae</taxon>
        <taxon>Streptophyta</taxon>
        <taxon>Embryophyta</taxon>
        <taxon>Tracheophyta</taxon>
        <taxon>Spermatophyta</taxon>
        <taxon>Magnoliopsida</taxon>
        <taxon>eudicotyledons</taxon>
        <taxon>Gunneridae</taxon>
        <taxon>Pentapetalae</taxon>
        <taxon>rosids</taxon>
        <taxon>malvids</taxon>
        <taxon>Myrtales</taxon>
        <taxon>Lythraceae</taxon>
        <taxon>Punica</taxon>
    </lineage>
</organism>
<feature type="domain" description="DUF4005" evidence="6">
    <location>
        <begin position="311"/>
        <end position="392"/>
    </location>
</feature>
<dbReference type="PANTHER" id="PTHR32295:SF10">
    <property type="entry name" value="PROTEIN IQ-DOMAIN 25"/>
    <property type="match status" value="1"/>
</dbReference>
<name>A0A218W193_PUNGR</name>
<dbReference type="InterPro" id="IPR025064">
    <property type="entry name" value="DUF4005"/>
</dbReference>
<dbReference type="InterPro" id="IPR027417">
    <property type="entry name" value="P-loop_NTPase"/>
</dbReference>
<evidence type="ECO:0000256" key="4">
    <source>
        <dbReference type="ARBA" id="ARBA00045534"/>
    </source>
</evidence>
<comment type="caution">
    <text evidence="7">The sequence shown here is derived from an EMBL/GenBank/DDBJ whole genome shotgun (WGS) entry which is preliminary data.</text>
</comment>
<evidence type="ECO:0000256" key="5">
    <source>
        <dbReference type="SAM" id="MobiDB-lite"/>
    </source>
</evidence>
<evidence type="ECO:0000256" key="3">
    <source>
        <dbReference type="ARBA" id="ARBA00024378"/>
    </source>
</evidence>
<comment type="function">
    <text evidence="4">May be involved in cooperative interactions with calmodulins or calmodulin-like proteins. Recruits calmodulin proteins to microtubules, thus being a potential scaffold in cellular signaling and trafficking. May associate with nucleic acids and regulate gene expression at the transcriptional or post-transcriptional level.</text>
</comment>
<proteinExistence type="inferred from homology"/>
<dbReference type="Gene3D" id="1.20.5.190">
    <property type="match status" value="1"/>
</dbReference>
<feature type="region of interest" description="Disordered" evidence="5">
    <location>
        <begin position="348"/>
        <end position="380"/>
    </location>
</feature>
<evidence type="ECO:0000259" key="6">
    <source>
        <dbReference type="Pfam" id="PF13178"/>
    </source>
</evidence>
<dbReference type="Proteomes" id="UP000197138">
    <property type="component" value="Unassembled WGS sequence"/>
</dbReference>
<evidence type="ECO:0000256" key="2">
    <source>
        <dbReference type="ARBA" id="ARBA00024341"/>
    </source>
</evidence>
<sequence length="439" mass="47983">MGRAIRWLKGLFGVKKDSRDQQQKPFSSGGRDLAALCNNPATVPPNISPAEAVWLQSFYRESEEEQNKHAIAVAAATAAVADAAVAAAQAAVAVVRLTSHGRGTMFGGGQERWAAVKIQTVFRGYLARKALRALKGLVKLQAAVRGYLVRKQATATLHSMQALIRAQATVRSQRSGAALINISPYKPEARARKSTEQFDDARSEYPSSVHSKRLSSSDTGTITNAFDESPKIVEMDTAGTGRPRSRSRRTTSPDTDIYDEVTPRIPLSSPLPGQAPPRIYIPDGLSFEADQADCWGLTSDEYCRFSTAHSTPRVVSASGLRTPAARTPSRSVCGDNFFGSYYHPNYMGNTQSSKAKQLRSHSAPKQRPEPGVSRGNPKRASLNELMASRSSLSGARMQRLCSRAQEAINFKNAVMGKLHRSSELGRDQTDRDHYQIMRF</sequence>
<reference evidence="8" key="1">
    <citation type="journal article" date="2017" name="Plant J.">
        <title>The pomegranate (Punica granatum L.) genome and the genomics of punicalagin biosynthesis.</title>
        <authorList>
            <person name="Qin G."/>
            <person name="Xu C."/>
            <person name="Ming R."/>
            <person name="Tang H."/>
            <person name="Guyot R."/>
            <person name="Kramer E.M."/>
            <person name="Hu Y."/>
            <person name="Yi X."/>
            <person name="Qi Y."/>
            <person name="Xu X."/>
            <person name="Gao Z."/>
            <person name="Pan H."/>
            <person name="Jian J."/>
            <person name="Tian Y."/>
            <person name="Yue Z."/>
            <person name="Xu Y."/>
        </authorList>
    </citation>
    <scope>NUCLEOTIDE SEQUENCE [LARGE SCALE GENOMIC DNA]</scope>
    <source>
        <strain evidence="8">cv. Dabenzi</strain>
    </source>
</reference>
<keyword evidence="1" id="KW-0112">Calmodulin-binding</keyword>
<evidence type="ECO:0000313" key="7">
    <source>
        <dbReference type="EMBL" id="OWM66080.1"/>
    </source>
</evidence>
<feature type="compositionally biased region" description="Polar residues" evidence="5">
    <location>
        <begin position="205"/>
        <end position="226"/>
    </location>
</feature>
<dbReference type="Pfam" id="PF13178">
    <property type="entry name" value="DUF4005"/>
    <property type="match status" value="1"/>
</dbReference>